<evidence type="ECO:0000256" key="1">
    <source>
        <dbReference type="ARBA" id="ARBA00009986"/>
    </source>
</evidence>
<dbReference type="InterPro" id="IPR016161">
    <property type="entry name" value="Ald_DH/histidinol_DH"/>
</dbReference>
<dbReference type="FunFam" id="3.40.309.10:FF:000012">
    <property type="entry name" value="Betaine aldehyde dehydrogenase"/>
    <property type="match status" value="1"/>
</dbReference>
<dbReference type="SUPFAM" id="SSF53720">
    <property type="entry name" value="ALDH-like"/>
    <property type="match status" value="1"/>
</dbReference>
<dbReference type="CDD" id="cd07138">
    <property type="entry name" value="ALDH_CddD_SSP0762"/>
    <property type="match status" value="1"/>
</dbReference>
<dbReference type="PROSITE" id="PS00070">
    <property type="entry name" value="ALDEHYDE_DEHYDR_CYS"/>
    <property type="match status" value="1"/>
</dbReference>
<dbReference type="Pfam" id="PF00171">
    <property type="entry name" value="Aldedh"/>
    <property type="match status" value="1"/>
</dbReference>
<dbReference type="InterPro" id="IPR016160">
    <property type="entry name" value="Ald_DH_CS_CYS"/>
</dbReference>
<organism evidence="6">
    <name type="scientific">metagenome</name>
    <dbReference type="NCBI Taxonomy" id="256318"/>
    <lineage>
        <taxon>unclassified sequences</taxon>
        <taxon>metagenomes</taxon>
    </lineage>
</organism>
<evidence type="ECO:0000256" key="3">
    <source>
        <dbReference type="ARBA" id="ARBA00024226"/>
    </source>
</evidence>
<accession>A0A2P2C480</accession>
<evidence type="ECO:0000256" key="2">
    <source>
        <dbReference type="ARBA" id="ARBA00023002"/>
    </source>
</evidence>
<dbReference type="EC" id="1.2.1.3" evidence="3"/>
<dbReference type="InterPro" id="IPR016163">
    <property type="entry name" value="Ald_DH_C"/>
</dbReference>
<dbReference type="PANTHER" id="PTHR42804">
    <property type="entry name" value="ALDEHYDE DEHYDROGENASE"/>
    <property type="match status" value="1"/>
</dbReference>
<dbReference type="PROSITE" id="PS00687">
    <property type="entry name" value="ALDEHYDE_DEHYDR_GLU"/>
    <property type="match status" value="1"/>
</dbReference>
<keyword evidence="2" id="KW-0560">Oxidoreductase</keyword>
<evidence type="ECO:0000313" key="6">
    <source>
        <dbReference type="EMBL" id="CUR56800.1"/>
    </source>
</evidence>
<dbReference type="InterPro" id="IPR029510">
    <property type="entry name" value="Ald_DH_CS_GLU"/>
</dbReference>
<comment type="similarity">
    <text evidence="1">Belongs to the aldehyde dehydrogenase family.</text>
</comment>
<dbReference type="Gene3D" id="3.40.309.10">
    <property type="entry name" value="Aldehyde Dehydrogenase, Chain A, domain 2"/>
    <property type="match status" value="1"/>
</dbReference>
<evidence type="ECO:0000259" key="5">
    <source>
        <dbReference type="Pfam" id="PF00171"/>
    </source>
</evidence>
<comment type="catalytic activity">
    <reaction evidence="4">
        <text>an aldehyde + NAD(+) + H2O = a carboxylate + NADH + 2 H(+)</text>
        <dbReference type="Rhea" id="RHEA:16185"/>
        <dbReference type="ChEBI" id="CHEBI:15377"/>
        <dbReference type="ChEBI" id="CHEBI:15378"/>
        <dbReference type="ChEBI" id="CHEBI:17478"/>
        <dbReference type="ChEBI" id="CHEBI:29067"/>
        <dbReference type="ChEBI" id="CHEBI:57540"/>
        <dbReference type="ChEBI" id="CHEBI:57945"/>
        <dbReference type="EC" id="1.2.1.3"/>
    </reaction>
</comment>
<dbReference type="AlphaFoldDB" id="A0A2P2C480"/>
<dbReference type="FunFam" id="3.40.605.10:FF:000007">
    <property type="entry name" value="NAD/NADP-dependent betaine aldehyde dehydrogenase"/>
    <property type="match status" value="1"/>
</dbReference>
<protein>
    <recommendedName>
        <fullName evidence="3">aldehyde dehydrogenase (NAD(+))</fullName>
        <ecNumber evidence="3">1.2.1.3</ecNumber>
    </recommendedName>
</protein>
<gene>
    <name evidence="6" type="ORF">NOCA2360063</name>
</gene>
<evidence type="ECO:0000256" key="4">
    <source>
        <dbReference type="ARBA" id="ARBA00049194"/>
    </source>
</evidence>
<sequence length="480" mass="51016">MRMTIERHGEHFIGGRWVAATGTTWVDVINPATEEVTASVRSASDADVNDAVTAARGAFADFSRTSVEDRVKLLERILEVYEGRQQDFASAITREMGAPAALAIGDHVWLGVAHLQSTIAAVQRQQLEEARGSARIFRQPAGVAALITPWNWPINQVFTKVASALAAGCTMVLKPSEFSPLDSRLFAEVAEEAGVPSGVLNLVFGEGPTVGSALARHPGVDVVSFTGSNRAGKQISKEAADTVKTVHLELGGKSPNVILDDAPLEAAVVGGVSGCFSNTGQTCTAPTRMIVPRDRLEDVIRIAKETAEEHVTGDPADKATTLGPLVNARQFAHVQRLIQSGIDEGARLVTGGVGRPEGLERGYFVKPTIFADVTPSMRIAQEEIFGPVLSILAYDSEAEAVEIANDTVYGLAAVVHSADRSHAVAVARQIRAGHVYVNDTYDGYTDVPFGGMKHSGSGYEHAEWGIEGFQVLQAVLGASE</sequence>
<dbReference type="Gene3D" id="3.40.605.10">
    <property type="entry name" value="Aldehyde Dehydrogenase, Chain A, domain 1"/>
    <property type="match status" value="1"/>
</dbReference>
<feature type="domain" description="Aldehyde dehydrogenase" evidence="5">
    <location>
        <begin position="17"/>
        <end position="474"/>
    </location>
</feature>
<dbReference type="EMBL" id="CZKA01000030">
    <property type="protein sequence ID" value="CUR56800.1"/>
    <property type="molecule type" value="Genomic_DNA"/>
</dbReference>
<proteinExistence type="inferred from homology"/>
<name>A0A2P2C480_9ZZZZ</name>
<dbReference type="GO" id="GO:0004029">
    <property type="term" value="F:aldehyde dehydrogenase (NAD+) activity"/>
    <property type="evidence" value="ECO:0007669"/>
    <property type="project" value="UniProtKB-EC"/>
</dbReference>
<reference evidence="6" key="1">
    <citation type="submission" date="2015-08" db="EMBL/GenBank/DDBJ databases">
        <authorList>
            <person name="Babu N.S."/>
            <person name="Beckwith C.J."/>
            <person name="Beseler K.G."/>
            <person name="Brison A."/>
            <person name="Carone J.V."/>
            <person name="Caskin T.P."/>
            <person name="Diamond M."/>
            <person name="Durham M.E."/>
            <person name="Foxe J.M."/>
            <person name="Go M."/>
            <person name="Henderson B.A."/>
            <person name="Jones I.B."/>
            <person name="McGettigan J.A."/>
            <person name="Micheletti S.J."/>
            <person name="Nasrallah M.E."/>
            <person name="Ortiz D."/>
            <person name="Piller C.R."/>
            <person name="Privatt S.R."/>
            <person name="Schneider S.L."/>
            <person name="Sharp S."/>
            <person name="Smith T.C."/>
            <person name="Stanton J.D."/>
            <person name="Ullery H.E."/>
            <person name="Wilson R.J."/>
            <person name="Serrano M.G."/>
            <person name="Buck G."/>
            <person name="Lee V."/>
            <person name="Wang Y."/>
            <person name="Carvalho R."/>
            <person name="Voegtly L."/>
            <person name="Shi R."/>
            <person name="Duckworth R."/>
            <person name="Johnson A."/>
            <person name="Loviza R."/>
            <person name="Walstead R."/>
            <person name="Shah Z."/>
            <person name="Kiflezghi M."/>
            <person name="Wade K."/>
            <person name="Ball S.L."/>
            <person name="Bradley K.W."/>
            <person name="Asai D.J."/>
            <person name="Bowman C.A."/>
            <person name="Russell D.A."/>
            <person name="Pope W.H."/>
            <person name="Jacobs-Sera D."/>
            <person name="Hendrix R.W."/>
            <person name="Hatfull G.F."/>
        </authorList>
    </citation>
    <scope>NUCLEOTIDE SEQUENCE</scope>
</reference>
<dbReference type="InterPro" id="IPR016162">
    <property type="entry name" value="Ald_DH_N"/>
</dbReference>
<dbReference type="InterPro" id="IPR015590">
    <property type="entry name" value="Aldehyde_DH_dom"/>
</dbReference>
<dbReference type="PANTHER" id="PTHR42804:SF1">
    <property type="entry name" value="ALDEHYDE DEHYDROGENASE-RELATED"/>
    <property type="match status" value="1"/>
</dbReference>